<reference evidence="2" key="1">
    <citation type="journal article" date="2013" name="Science">
        <title>The Amborella genome and the evolution of flowering plants.</title>
        <authorList>
            <consortium name="Amborella Genome Project"/>
        </authorList>
    </citation>
    <scope>NUCLEOTIDE SEQUENCE [LARGE SCALE GENOMIC DNA]</scope>
</reference>
<gene>
    <name evidence="1" type="ORF">AMTR_s00107p00151740</name>
</gene>
<sequence length="94" mass="9925">MALAAWVLSPGFCHVVAQELGQGLGAVWTGTSASGNGIRILILWVARVMIEVALVSCHQTFGGALVLIEVTSELLLLIASWSNCYESMSPCFAS</sequence>
<dbReference type="EMBL" id="KI394917">
    <property type="protein sequence ID" value="ERN00320.1"/>
    <property type="molecule type" value="Genomic_DNA"/>
</dbReference>
<organism evidence="1 2">
    <name type="scientific">Amborella trichopoda</name>
    <dbReference type="NCBI Taxonomy" id="13333"/>
    <lineage>
        <taxon>Eukaryota</taxon>
        <taxon>Viridiplantae</taxon>
        <taxon>Streptophyta</taxon>
        <taxon>Embryophyta</taxon>
        <taxon>Tracheophyta</taxon>
        <taxon>Spermatophyta</taxon>
        <taxon>Magnoliopsida</taxon>
        <taxon>Amborellales</taxon>
        <taxon>Amborellaceae</taxon>
        <taxon>Amborella</taxon>
    </lineage>
</organism>
<name>W1P046_AMBTC</name>
<dbReference type="Gramene" id="ERN00320">
    <property type="protein sequence ID" value="ERN00320"/>
    <property type="gene ID" value="AMTR_s00107p00151740"/>
</dbReference>
<protein>
    <submittedName>
        <fullName evidence="1">Uncharacterized protein</fullName>
    </submittedName>
</protein>
<evidence type="ECO:0000313" key="1">
    <source>
        <dbReference type="EMBL" id="ERN00320.1"/>
    </source>
</evidence>
<proteinExistence type="predicted"/>
<dbReference type="Proteomes" id="UP000017836">
    <property type="component" value="Unassembled WGS sequence"/>
</dbReference>
<dbReference type="AlphaFoldDB" id="W1P046"/>
<keyword evidence="2" id="KW-1185">Reference proteome</keyword>
<accession>W1P046</accession>
<evidence type="ECO:0000313" key="2">
    <source>
        <dbReference type="Proteomes" id="UP000017836"/>
    </source>
</evidence>
<dbReference type="HOGENOM" id="CLU_2389172_0_0_1"/>